<comment type="caution">
    <text evidence="10">The sequence shown here is derived from an EMBL/GenBank/DDBJ whole genome shotgun (WGS) entry which is preliminary data.</text>
</comment>
<keyword evidence="5" id="KW-0482">Metalloprotease</keyword>
<organism evidence="10 11">
    <name type="scientific">Candidula unifasciata</name>
    <dbReference type="NCBI Taxonomy" id="100452"/>
    <lineage>
        <taxon>Eukaryota</taxon>
        <taxon>Metazoa</taxon>
        <taxon>Spiralia</taxon>
        <taxon>Lophotrochozoa</taxon>
        <taxon>Mollusca</taxon>
        <taxon>Gastropoda</taxon>
        <taxon>Heterobranchia</taxon>
        <taxon>Euthyneura</taxon>
        <taxon>Panpulmonata</taxon>
        <taxon>Eupulmonata</taxon>
        <taxon>Stylommatophora</taxon>
        <taxon>Helicina</taxon>
        <taxon>Helicoidea</taxon>
        <taxon>Geomitridae</taxon>
        <taxon>Candidula</taxon>
    </lineage>
</organism>
<dbReference type="PANTHER" id="PTHR11905:SF159">
    <property type="entry name" value="ADAM METALLOPROTEASE"/>
    <property type="match status" value="1"/>
</dbReference>
<evidence type="ECO:0000313" key="10">
    <source>
        <dbReference type="EMBL" id="CAG5127420.1"/>
    </source>
</evidence>
<keyword evidence="3" id="KW-0378">Hydrolase</keyword>
<dbReference type="OrthoDB" id="10035764at2759"/>
<dbReference type="InterPro" id="IPR041645">
    <property type="entry name" value="ADAMTS_CR_2"/>
</dbReference>
<feature type="binding site" evidence="8">
    <location>
        <position position="223"/>
    </location>
    <ligand>
        <name>Zn(2+)</name>
        <dbReference type="ChEBI" id="CHEBI:29105"/>
        <note>catalytic</note>
    </ligand>
</feature>
<dbReference type="InterPro" id="IPR024079">
    <property type="entry name" value="MetalloPept_cat_dom_sf"/>
</dbReference>
<comment type="caution">
    <text evidence="8">Lacks conserved residue(s) required for the propagation of feature annotation.</text>
</comment>
<dbReference type="Gene3D" id="3.40.390.10">
    <property type="entry name" value="Collagenase (Catalytic Domain)"/>
    <property type="match status" value="1"/>
</dbReference>
<evidence type="ECO:0000256" key="5">
    <source>
        <dbReference type="ARBA" id="ARBA00023049"/>
    </source>
</evidence>
<accession>A0A8S3ZIA4</accession>
<dbReference type="GO" id="GO:0046872">
    <property type="term" value="F:metal ion binding"/>
    <property type="evidence" value="ECO:0007669"/>
    <property type="project" value="UniProtKB-KW"/>
</dbReference>
<feature type="domain" description="Peptidase M12B" evidence="9">
    <location>
        <begin position="51"/>
        <end position="287"/>
    </location>
</feature>
<dbReference type="Pfam" id="PF01421">
    <property type="entry name" value="Reprolysin"/>
    <property type="match status" value="1"/>
</dbReference>
<evidence type="ECO:0000256" key="6">
    <source>
        <dbReference type="ARBA" id="ARBA00023157"/>
    </source>
</evidence>
<keyword evidence="1" id="KW-0645">Protease</keyword>
<feature type="active site" evidence="8">
    <location>
        <position position="220"/>
    </location>
</feature>
<gene>
    <name evidence="10" type="ORF">CUNI_LOCUS12978</name>
</gene>
<proteinExistence type="predicted"/>
<evidence type="ECO:0000256" key="8">
    <source>
        <dbReference type="PROSITE-ProRule" id="PRU00276"/>
    </source>
</evidence>
<evidence type="ECO:0000259" key="9">
    <source>
        <dbReference type="PROSITE" id="PS50215"/>
    </source>
</evidence>
<dbReference type="PROSITE" id="PS50215">
    <property type="entry name" value="ADAM_MEPRO"/>
    <property type="match status" value="1"/>
</dbReference>
<evidence type="ECO:0000313" key="11">
    <source>
        <dbReference type="Proteomes" id="UP000678393"/>
    </source>
</evidence>
<evidence type="ECO:0000256" key="4">
    <source>
        <dbReference type="ARBA" id="ARBA00022833"/>
    </source>
</evidence>
<dbReference type="GO" id="GO:0004222">
    <property type="term" value="F:metalloendopeptidase activity"/>
    <property type="evidence" value="ECO:0007669"/>
    <property type="project" value="InterPro"/>
</dbReference>
<dbReference type="AlphaFoldDB" id="A0A8S3ZIA4"/>
<name>A0A8S3ZIA4_9EUPU</name>
<feature type="binding site" evidence="8">
    <location>
        <position position="229"/>
    </location>
    <ligand>
        <name>Zn(2+)</name>
        <dbReference type="ChEBI" id="CHEBI:29105"/>
        <note>catalytic</note>
    </ligand>
</feature>
<protein>
    <recommendedName>
        <fullName evidence="9">Peptidase M12B domain-containing protein</fullName>
    </recommendedName>
</protein>
<evidence type="ECO:0000256" key="1">
    <source>
        <dbReference type="ARBA" id="ARBA00022670"/>
    </source>
</evidence>
<dbReference type="GO" id="GO:0006509">
    <property type="term" value="P:membrane protein ectodomain proteolysis"/>
    <property type="evidence" value="ECO:0007669"/>
    <property type="project" value="TreeGrafter"/>
</dbReference>
<dbReference type="Gene3D" id="3.40.1620.60">
    <property type="match status" value="1"/>
</dbReference>
<evidence type="ECO:0000256" key="7">
    <source>
        <dbReference type="ARBA" id="ARBA00023180"/>
    </source>
</evidence>
<feature type="binding site" evidence="8">
    <location>
        <position position="219"/>
    </location>
    <ligand>
        <name>Zn(2+)</name>
        <dbReference type="ChEBI" id="CHEBI:29105"/>
        <note>catalytic</note>
    </ligand>
</feature>
<keyword evidence="2 8" id="KW-0479">Metal-binding</keyword>
<keyword evidence="4 8" id="KW-0862">Zinc</keyword>
<evidence type="ECO:0000256" key="3">
    <source>
        <dbReference type="ARBA" id="ARBA00022801"/>
    </source>
</evidence>
<dbReference type="EMBL" id="CAJHNH020002669">
    <property type="protein sequence ID" value="CAG5127420.1"/>
    <property type="molecule type" value="Genomic_DNA"/>
</dbReference>
<dbReference type="PANTHER" id="PTHR11905">
    <property type="entry name" value="ADAM A DISINTEGRIN AND METALLOPROTEASE DOMAIN"/>
    <property type="match status" value="1"/>
</dbReference>
<keyword evidence="11" id="KW-1185">Reference proteome</keyword>
<dbReference type="Proteomes" id="UP000678393">
    <property type="component" value="Unassembled WGS sequence"/>
</dbReference>
<reference evidence="10" key="1">
    <citation type="submission" date="2021-04" db="EMBL/GenBank/DDBJ databases">
        <authorList>
            <consortium name="Molecular Ecology Group"/>
        </authorList>
    </citation>
    <scope>NUCLEOTIDE SEQUENCE</scope>
</reference>
<keyword evidence="6" id="KW-1015">Disulfide bond</keyword>
<evidence type="ECO:0000256" key="2">
    <source>
        <dbReference type="ARBA" id="ARBA00022723"/>
    </source>
</evidence>
<dbReference type="SUPFAM" id="SSF55486">
    <property type="entry name" value="Metalloproteases ('zincins'), catalytic domain"/>
    <property type="match status" value="1"/>
</dbReference>
<dbReference type="Pfam" id="PF17771">
    <property type="entry name" value="ADAMTS_CR_2"/>
    <property type="match status" value="1"/>
</dbReference>
<keyword evidence="7" id="KW-0325">Glycoprotein</keyword>
<sequence length="476" mass="53799">MYYESLLDITALVTLPEPIHLTISGQSRTPMLMMLDGPCDTTRHRMRKVEAKVGILVLVDNSIYRKYLQGSGNDPGAAMTRISQYYSMVVSMVDQRFGTISEPHLRISVRMSALVVFKTREESTWLENIVDWTTLRSHGRGSVFAEYALQKLTTWISGSNGLPEFDHAMLFTGYRLTNSEEATLGGMAYLKAICDVQSGNAISIVFDIGDFQCIKVATHELAHSLGAYHDGDRQEQHCRPDSNFIMSPLNTYSHQVMKNAFYFSTCSIQDMWQHLSSTSSSCVRDEPPVYQFHDVSRSPPGKLYNADVQCKLAFGGRSVLCKDDKVVSIMCGQLWCSDPDKPSGCRTNTYMTALPGTPCGHDMVCHLGECILDNSQNNAHRPLSSHIKVVSTIPQHVRQSVQGSDFERQDPVILSLTVRATRRSRKRKNRCTQDRNARYCDGLVRLNPSGCKRRSIRRYCCITCRRLRRKLRKHNS</sequence>
<dbReference type="InterPro" id="IPR001590">
    <property type="entry name" value="Peptidase_M12B"/>
</dbReference>